<keyword evidence="2" id="KW-0326">Glycosidase</keyword>
<protein>
    <recommendedName>
        <fullName evidence="4">GH16 domain-containing protein</fullName>
    </recommendedName>
</protein>
<organism evidence="5 6">
    <name type="scientific">Meripilus lineatus</name>
    <dbReference type="NCBI Taxonomy" id="2056292"/>
    <lineage>
        <taxon>Eukaryota</taxon>
        <taxon>Fungi</taxon>
        <taxon>Dikarya</taxon>
        <taxon>Basidiomycota</taxon>
        <taxon>Agaricomycotina</taxon>
        <taxon>Agaricomycetes</taxon>
        <taxon>Polyporales</taxon>
        <taxon>Meripilaceae</taxon>
        <taxon>Meripilus</taxon>
    </lineage>
</organism>
<name>A0AAD5UVY8_9APHY</name>
<dbReference type="InterPro" id="IPR000757">
    <property type="entry name" value="Beta-glucanase-like"/>
</dbReference>
<comment type="caution">
    <text evidence="5">The sequence shown here is derived from an EMBL/GenBank/DDBJ whole genome shotgun (WGS) entry which is preliminary data.</text>
</comment>
<dbReference type="GO" id="GO:0005975">
    <property type="term" value="P:carbohydrate metabolic process"/>
    <property type="evidence" value="ECO:0007669"/>
    <property type="project" value="InterPro"/>
</dbReference>
<keyword evidence="3" id="KW-0732">Signal</keyword>
<dbReference type="PROSITE" id="PS51762">
    <property type="entry name" value="GH16_2"/>
    <property type="match status" value="1"/>
</dbReference>
<sequence length="270" mass="29918">MNVLYFFYLILLTFYVDVGFGLQLPAAGGLGSTSTCTPFQTTFSPSDVSQSLNTPFVAVSKRTSYEVTGDGLELFLDKPSGAIQTKNGVNSKIAEGSTINSTFVIRYGKVNIDFDGPIQPGVVTAAILIATHERDEIDIELLGGDPTHWQSNIFAYGPQDKHPLWGVFGEIENYPKKSTIADTHKYTIDWNEDRIIWSVDGVPIRILQKDDTYKHGGLHYPSHPSRIQLGIWDASNPRGTSEWAKGPINWKAAPSRMIATFRSIQVECPY</sequence>
<keyword evidence="1" id="KW-0378">Hydrolase</keyword>
<dbReference type="InterPro" id="IPR044791">
    <property type="entry name" value="Beta-glucanase/XTH"/>
</dbReference>
<dbReference type="GO" id="GO:0004553">
    <property type="term" value="F:hydrolase activity, hydrolyzing O-glycosyl compounds"/>
    <property type="evidence" value="ECO:0007669"/>
    <property type="project" value="InterPro"/>
</dbReference>
<evidence type="ECO:0000256" key="2">
    <source>
        <dbReference type="ARBA" id="ARBA00023295"/>
    </source>
</evidence>
<evidence type="ECO:0000313" key="5">
    <source>
        <dbReference type="EMBL" id="KAJ3479159.1"/>
    </source>
</evidence>
<evidence type="ECO:0000313" key="6">
    <source>
        <dbReference type="Proteomes" id="UP001212997"/>
    </source>
</evidence>
<dbReference type="EMBL" id="JANAWD010000458">
    <property type="protein sequence ID" value="KAJ3479159.1"/>
    <property type="molecule type" value="Genomic_DNA"/>
</dbReference>
<evidence type="ECO:0000256" key="3">
    <source>
        <dbReference type="SAM" id="SignalP"/>
    </source>
</evidence>
<dbReference type="SUPFAM" id="SSF49899">
    <property type="entry name" value="Concanavalin A-like lectins/glucanases"/>
    <property type="match status" value="1"/>
</dbReference>
<dbReference type="Proteomes" id="UP001212997">
    <property type="component" value="Unassembled WGS sequence"/>
</dbReference>
<keyword evidence="6" id="KW-1185">Reference proteome</keyword>
<gene>
    <name evidence="5" type="ORF">NLI96_g9250</name>
</gene>
<dbReference type="AlphaFoldDB" id="A0AAD5UVY8"/>
<feature type="signal peptide" evidence="3">
    <location>
        <begin position="1"/>
        <end position="21"/>
    </location>
</feature>
<feature type="domain" description="GH16" evidence="4">
    <location>
        <begin position="37"/>
        <end position="259"/>
    </location>
</feature>
<evidence type="ECO:0000256" key="1">
    <source>
        <dbReference type="ARBA" id="ARBA00022801"/>
    </source>
</evidence>
<reference evidence="5" key="1">
    <citation type="submission" date="2022-07" db="EMBL/GenBank/DDBJ databases">
        <title>Genome Sequence of Physisporinus lineatus.</title>
        <authorList>
            <person name="Buettner E."/>
        </authorList>
    </citation>
    <scope>NUCLEOTIDE SEQUENCE</scope>
    <source>
        <strain evidence="5">VT162</strain>
    </source>
</reference>
<dbReference type="PANTHER" id="PTHR31062">
    <property type="entry name" value="XYLOGLUCAN ENDOTRANSGLUCOSYLASE/HYDROLASE PROTEIN 8-RELATED"/>
    <property type="match status" value="1"/>
</dbReference>
<dbReference type="Gene3D" id="2.60.120.200">
    <property type="match status" value="1"/>
</dbReference>
<proteinExistence type="predicted"/>
<dbReference type="InterPro" id="IPR013320">
    <property type="entry name" value="ConA-like_dom_sf"/>
</dbReference>
<accession>A0AAD5UVY8</accession>
<feature type="chain" id="PRO_5041946929" description="GH16 domain-containing protein" evidence="3">
    <location>
        <begin position="22"/>
        <end position="270"/>
    </location>
</feature>
<evidence type="ECO:0000259" key="4">
    <source>
        <dbReference type="PROSITE" id="PS51762"/>
    </source>
</evidence>
<dbReference type="Pfam" id="PF00722">
    <property type="entry name" value="Glyco_hydro_16"/>
    <property type="match status" value="1"/>
</dbReference>